<reference evidence="2 3" key="2">
    <citation type="journal article" date="2017" name="Sci. Rep.">
        <title>A mobile pathogenicity chromosome in Fusarium oxysporum for infection of multiple cucurbit species.</title>
        <authorList>
            <person name="van Dam P."/>
            <person name="Fokkens L."/>
            <person name="Ayukawa Y."/>
            <person name="van der Gragt M."/>
            <person name="Ter Horst A."/>
            <person name="Brankovics B."/>
            <person name="Houterman P.M."/>
            <person name="Arie T."/>
            <person name="Rep M."/>
        </authorList>
    </citation>
    <scope>NUCLEOTIDE SEQUENCE [LARGE SCALE GENOMIC DNA]</scope>
    <source>
        <strain evidence="2 3">Forc016</strain>
    </source>
</reference>
<proteinExistence type="predicted"/>
<name>A0A2H3GJ37_FUSOX</name>
<reference evidence="2 3" key="1">
    <citation type="journal article" date="2016" name="Environ. Microbiol.">
        <title>Effector profiles distinguish formae speciales of Fusarium oxysporum.</title>
        <authorList>
            <person name="van Dam P."/>
            <person name="Fokkens L."/>
            <person name="Schmidt S.M."/>
            <person name="Linmans J.H."/>
            <person name="Kistler H.C."/>
            <person name="Ma L.J."/>
            <person name="Rep M."/>
        </authorList>
    </citation>
    <scope>NUCLEOTIDE SEQUENCE [LARGE SCALE GENOMIC DNA]</scope>
    <source>
        <strain evidence="2 3">Forc016</strain>
    </source>
</reference>
<comment type="caution">
    <text evidence="2">The sequence shown here is derived from an EMBL/GenBank/DDBJ whole genome shotgun (WGS) entry which is preliminary data.</text>
</comment>
<feature type="compositionally biased region" description="Low complexity" evidence="1">
    <location>
        <begin position="229"/>
        <end position="238"/>
    </location>
</feature>
<dbReference type="Proteomes" id="UP000219602">
    <property type="component" value="Chromosome 12"/>
</dbReference>
<protein>
    <submittedName>
        <fullName evidence="2">Uncharacterized protein</fullName>
    </submittedName>
</protein>
<dbReference type="AlphaFoldDB" id="A0A2H3GJ37"/>
<feature type="region of interest" description="Disordered" evidence="1">
    <location>
        <begin position="112"/>
        <end position="153"/>
    </location>
</feature>
<feature type="compositionally biased region" description="Polar residues" evidence="1">
    <location>
        <begin position="138"/>
        <end position="149"/>
    </location>
</feature>
<evidence type="ECO:0000256" key="1">
    <source>
        <dbReference type="SAM" id="MobiDB-lite"/>
    </source>
</evidence>
<dbReference type="EMBL" id="MABQ02000010">
    <property type="protein sequence ID" value="PCD25543.1"/>
    <property type="molecule type" value="Genomic_DNA"/>
</dbReference>
<gene>
    <name evidence="2" type="ORF">AU210_014646</name>
</gene>
<feature type="compositionally biased region" description="Pro residues" evidence="1">
    <location>
        <begin position="239"/>
        <end position="249"/>
    </location>
</feature>
<feature type="region of interest" description="Disordered" evidence="1">
    <location>
        <begin position="295"/>
        <end position="325"/>
    </location>
</feature>
<accession>A0A2H3GJ37</accession>
<feature type="compositionally biased region" description="Polar residues" evidence="1">
    <location>
        <begin position="304"/>
        <end position="325"/>
    </location>
</feature>
<sequence>MSQFEPPHSSESNSRRRTRRPSPSDQSRPRKRQQQTRPARFSPPLLTDRPESATSTATSIDQYYGIGDEDALGNLFASYPQTFSSFPRPHGSQGLHEPPWELRFDHEIHLSNNFPSGRTRSQRVRIPVPGPETDLLLSASSPRSTQRPPTATRAEFESALKLVREVIGEKKRLTIELARSYERVHQWRERWGWSPLNSDAYESPPPYSPPRGLSIQSPQASSPPEAVGSSPFQQSSSPTPDPIPNPPIPGDAAPSAEVLFNWVNTFAKAHGFGIVRRNAYSYKGRKIRYSFQCDRFGEPRPTEGTDSSSTRQQPRLSLTATKGFL</sequence>
<evidence type="ECO:0000313" key="2">
    <source>
        <dbReference type="EMBL" id="PCD25543.1"/>
    </source>
</evidence>
<dbReference type="STRING" id="327505.A0A2H3GJ37"/>
<feature type="region of interest" description="Disordered" evidence="1">
    <location>
        <begin position="202"/>
        <end position="251"/>
    </location>
</feature>
<feature type="region of interest" description="Disordered" evidence="1">
    <location>
        <begin position="1"/>
        <end position="60"/>
    </location>
</feature>
<evidence type="ECO:0000313" key="3">
    <source>
        <dbReference type="Proteomes" id="UP000219602"/>
    </source>
</evidence>
<organism evidence="2 3">
    <name type="scientific">Fusarium oxysporum f. sp. radicis-cucumerinum</name>
    <dbReference type="NCBI Taxonomy" id="327505"/>
    <lineage>
        <taxon>Eukaryota</taxon>
        <taxon>Fungi</taxon>
        <taxon>Dikarya</taxon>
        <taxon>Ascomycota</taxon>
        <taxon>Pezizomycotina</taxon>
        <taxon>Sordariomycetes</taxon>
        <taxon>Hypocreomycetidae</taxon>
        <taxon>Hypocreales</taxon>
        <taxon>Nectriaceae</taxon>
        <taxon>Fusarium</taxon>
        <taxon>Fusarium oxysporum species complex</taxon>
    </lineage>
</organism>